<feature type="transmembrane region" description="Helical" evidence="1">
    <location>
        <begin position="43"/>
        <end position="61"/>
    </location>
</feature>
<proteinExistence type="predicted"/>
<feature type="domain" description="CAAX prenyl protease 2/Lysostaphin resistance protein A-like" evidence="2">
    <location>
        <begin position="80"/>
        <end position="169"/>
    </location>
</feature>
<keyword evidence="3" id="KW-0482">Metalloprotease</keyword>
<protein>
    <submittedName>
        <fullName evidence="3">CPBP family intramembrane metalloprotease</fullName>
    </submittedName>
</protein>
<feature type="transmembrane region" description="Helical" evidence="1">
    <location>
        <begin position="81"/>
        <end position="99"/>
    </location>
</feature>
<dbReference type="Proteomes" id="UP000502502">
    <property type="component" value="Chromosome"/>
</dbReference>
<feature type="transmembrane region" description="Helical" evidence="1">
    <location>
        <begin position="111"/>
        <end position="128"/>
    </location>
</feature>
<keyword evidence="1" id="KW-0812">Transmembrane</keyword>
<dbReference type="KEGG" id="ssin:G7078_01115"/>
<dbReference type="RefSeq" id="WP_166092138.1">
    <property type="nucleotide sequence ID" value="NZ_CP049871.1"/>
</dbReference>
<dbReference type="EMBL" id="CP049871">
    <property type="protein sequence ID" value="QIL01526.1"/>
    <property type="molecule type" value="Genomic_DNA"/>
</dbReference>
<reference evidence="3 4" key="1">
    <citation type="submission" date="2020-03" db="EMBL/GenBank/DDBJ databases">
        <title>Sphingomonas sp. nov., isolated from fish.</title>
        <authorList>
            <person name="Hyun D.-W."/>
            <person name="Bae J.-W."/>
        </authorList>
    </citation>
    <scope>NUCLEOTIDE SEQUENCE [LARGE SCALE GENOMIC DNA]</scope>
    <source>
        <strain evidence="3 4">HDW15C</strain>
    </source>
</reference>
<feature type="transmembrane region" description="Helical" evidence="1">
    <location>
        <begin position="134"/>
        <end position="152"/>
    </location>
</feature>
<gene>
    <name evidence="3" type="ORF">G7078_01115</name>
</gene>
<keyword evidence="3" id="KW-0378">Hydrolase</keyword>
<sequence>MNLAIPAIYKFLIPAVGCLIIFLRFGKRDILAPALFWPPARQVALWCALALAWMLGTDFLVNWRGPFDFAPWQAQPLMDSVFRVLGVAVFGPAMEELIFRGFMFGRLLKTPLGAAGTIVATAAVWAAIHWDYSPLVIGIIFIQGLLLGLARWRTGSVFLPIVMHCLWNLYAVW</sequence>
<dbReference type="PANTHER" id="PTHR36435">
    <property type="entry name" value="SLR1288 PROTEIN"/>
    <property type="match status" value="1"/>
</dbReference>
<dbReference type="GO" id="GO:0008237">
    <property type="term" value="F:metallopeptidase activity"/>
    <property type="evidence" value="ECO:0007669"/>
    <property type="project" value="UniProtKB-KW"/>
</dbReference>
<dbReference type="GO" id="GO:0006508">
    <property type="term" value="P:proteolysis"/>
    <property type="evidence" value="ECO:0007669"/>
    <property type="project" value="UniProtKB-KW"/>
</dbReference>
<dbReference type="Pfam" id="PF02517">
    <property type="entry name" value="Rce1-like"/>
    <property type="match status" value="1"/>
</dbReference>
<organism evidence="3 4">
    <name type="scientific">Sphingomonas sinipercae</name>
    <dbReference type="NCBI Taxonomy" id="2714944"/>
    <lineage>
        <taxon>Bacteria</taxon>
        <taxon>Pseudomonadati</taxon>
        <taxon>Pseudomonadota</taxon>
        <taxon>Alphaproteobacteria</taxon>
        <taxon>Sphingomonadales</taxon>
        <taxon>Sphingomonadaceae</taxon>
        <taxon>Sphingomonas</taxon>
    </lineage>
</organism>
<keyword evidence="3" id="KW-0645">Protease</keyword>
<dbReference type="PANTHER" id="PTHR36435:SF1">
    <property type="entry name" value="CAAX AMINO TERMINAL PROTEASE FAMILY PROTEIN"/>
    <property type="match status" value="1"/>
</dbReference>
<evidence type="ECO:0000313" key="4">
    <source>
        <dbReference type="Proteomes" id="UP000502502"/>
    </source>
</evidence>
<dbReference type="InterPro" id="IPR003675">
    <property type="entry name" value="Rce1/LyrA-like_dom"/>
</dbReference>
<evidence type="ECO:0000256" key="1">
    <source>
        <dbReference type="SAM" id="Phobius"/>
    </source>
</evidence>
<evidence type="ECO:0000259" key="2">
    <source>
        <dbReference type="Pfam" id="PF02517"/>
    </source>
</evidence>
<name>A0A6G7ZKU8_9SPHN</name>
<feature type="transmembrane region" description="Helical" evidence="1">
    <location>
        <begin position="6"/>
        <end position="23"/>
    </location>
</feature>
<evidence type="ECO:0000313" key="3">
    <source>
        <dbReference type="EMBL" id="QIL01526.1"/>
    </source>
</evidence>
<dbReference type="GO" id="GO:0004175">
    <property type="term" value="F:endopeptidase activity"/>
    <property type="evidence" value="ECO:0007669"/>
    <property type="project" value="UniProtKB-ARBA"/>
</dbReference>
<keyword evidence="1" id="KW-0472">Membrane</keyword>
<keyword evidence="1" id="KW-1133">Transmembrane helix</keyword>
<dbReference type="InterPro" id="IPR052710">
    <property type="entry name" value="CAAX_protease"/>
</dbReference>
<keyword evidence="4" id="KW-1185">Reference proteome</keyword>
<dbReference type="AlphaFoldDB" id="A0A6G7ZKU8"/>
<accession>A0A6G7ZKU8</accession>
<dbReference type="GO" id="GO:0080120">
    <property type="term" value="P:CAAX-box protein maturation"/>
    <property type="evidence" value="ECO:0007669"/>
    <property type="project" value="UniProtKB-ARBA"/>
</dbReference>